<proteinExistence type="predicted"/>
<dbReference type="InterPro" id="IPR014830">
    <property type="entry name" value="Glycolipid_transfer_prot_dom"/>
</dbReference>
<dbReference type="SUPFAM" id="SSF110004">
    <property type="entry name" value="Glycolipid transfer protein, GLTP"/>
    <property type="match status" value="1"/>
</dbReference>
<dbReference type="AlphaFoldDB" id="Q236X5"/>
<dbReference type="GO" id="GO:0016020">
    <property type="term" value="C:membrane"/>
    <property type="evidence" value="ECO:0007669"/>
    <property type="project" value="TreeGrafter"/>
</dbReference>
<dbReference type="PANTHER" id="PTHR10219:SF43">
    <property type="entry name" value="GLYCOLIPID TRANSFER PROTEIN DOMAIN-CONTAINING PROTEIN"/>
    <property type="match status" value="1"/>
</dbReference>
<protein>
    <submittedName>
        <fullName evidence="2">Glycolipid transfer domain protein</fullName>
    </submittedName>
</protein>
<dbReference type="KEGG" id="tet:TTHERM_00083740"/>
<dbReference type="GeneID" id="7839313"/>
<accession>Q236X5</accession>
<dbReference type="RefSeq" id="XP_001012620.1">
    <property type="nucleotide sequence ID" value="XM_001012620.3"/>
</dbReference>
<organism evidence="2 3">
    <name type="scientific">Tetrahymena thermophila (strain SB210)</name>
    <dbReference type="NCBI Taxonomy" id="312017"/>
    <lineage>
        <taxon>Eukaryota</taxon>
        <taxon>Sar</taxon>
        <taxon>Alveolata</taxon>
        <taxon>Ciliophora</taxon>
        <taxon>Intramacronucleata</taxon>
        <taxon>Oligohymenophorea</taxon>
        <taxon>Hymenostomatida</taxon>
        <taxon>Tetrahymenina</taxon>
        <taxon>Tetrahymenidae</taxon>
        <taxon>Tetrahymena</taxon>
    </lineage>
</organism>
<evidence type="ECO:0000313" key="3">
    <source>
        <dbReference type="Proteomes" id="UP000009168"/>
    </source>
</evidence>
<evidence type="ECO:0000259" key="1">
    <source>
        <dbReference type="Pfam" id="PF08718"/>
    </source>
</evidence>
<dbReference type="EMBL" id="GG662749">
    <property type="protein sequence ID" value="EAR92375.1"/>
    <property type="molecule type" value="Genomic_DNA"/>
</dbReference>
<dbReference type="Pfam" id="PF08718">
    <property type="entry name" value="GLTP"/>
    <property type="match status" value="1"/>
</dbReference>
<dbReference type="Gene3D" id="1.10.3520.10">
    <property type="entry name" value="Glycolipid transfer protein"/>
    <property type="match status" value="1"/>
</dbReference>
<feature type="domain" description="Glycolipid transfer protein" evidence="1">
    <location>
        <begin position="35"/>
        <end position="186"/>
    </location>
</feature>
<dbReference type="PANTHER" id="PTHR10219">
    <property type="entry name" value="GLYCOLIPID TRANSFER PROTEIN-RELATED"/>
    <property type="match status" value="1"/>
</dbReference>
<name>Q236X5_TETTS</name>
<sequence>MDTHHQESDLFNHQGCVQWLDTIIESFEKTQDFPVEELCKFLHEFCGVFRKMGKLLSMAFSDVDDKVRILRTHTQNYKDECHGQLFAVVKKEMGLNIAALNGENNKKLTKDPKYSNYDSFSRNLLRMMWFQNYLKVMFEELVIDRQQKSSKAFQKAYDFAFSKHHSFMVKAGASLAMSAAPSREKVKELCLGKNGTDEQFYKIMTDIYTRIDKVKSFQWGFYEANNLTALP</sequence>
<dbReference type="STRING" id="312017.Q236X5"/>
<dbReference type="InterPro" id="IPR036497">
    <property type="entry name" value="GLTP_sf"/>
</dbReference>
<dbReference type="eggNOG" id="ENOG502RT2X">
    <property type="taxonomic scope" value="Eukaryota"/>
</dbReference>
<dbReference type="OMA" id="PQQIGEF"/>
<dbReference type="HOGENOM" id="CLU_1201950_0_0_1"/>
<dbReference type="GO" id="GO:0005829">
    <property type="term" value="C:cytosol"/>
    <property type="evidence" value="ECO:0007669"/>
    <property type="project" value="TreeGrafter"/>
</dbReference>
<dbReference type="InParanoid" id="Q236X5"/>
<dbReference type="OrthoDB" id="116883at2759"/>
<keyword evidence="3" id="KW-1185">Reference proteome</keyword>
<dbReference type="GO" id="GO:1902387">
    <property type="term" value="F:ceramide 1-phosphate binding"/>
    <property type="evidence" value="ECO:0007669"/>
    <property type="project" value="TreeGrafter"/>
</dbReference>
<gene>
    <name evidence="2" type="ORF">TTHERM_00083740</name>
</gene>
<reference evidence="3" key="1">
    <citation type="journal article" date="2006" name="PLoS Biol.">
        <title>Macronuclear genome sequence of the ciliate Tetrahymena thermophila, a model eukaryote.</title>
        <authorList>
            <person name="Eisen J.A."/>
            <person name="Coyne R.S."/>
            <person name="Wu M."/>
            <person name="Wu D."/>
            <person name="Thiagarajan M."/>
            <person name="Wortman J.R."/>
            <person name="Badger J.H."/>
            <person name="Ren Q."/>
            <person name="Amedeo P."/>
            <person name="Jones K.M."/>
            <person name="Tallon L.J."/>
            <person name="Delcher A.L."/>
            <person name="Salzberg S.L."/>
            <person name="Silva J.C."/>
            <person name="Haas B.J."/>
            <person name="Majoros W.H."/>
            <person name="Farzad M."/>
            <person name="Carlton J.M."/>
            <person name="Smith R.K. Jr."/>
            <person name="Garg J."/>
            <person name="Pearlman R.E."/>
            <person name="Karrer K.M."/>
            <person name="Sun L."/>
            <person name="Manning G."/>
            <person name="Elde N.C."/>
            <person name="Turkewitz A.P."/>
            <person name="Asai D.J."/>
            <person name="Wilkes D.E."/>
            <person name="Wang Y."/>
            <person name="Cai H."/>
            <person name="Collins K."/>
            <person name="Stewart B.A."/>
            <person name="Lee S.R."/>
            <person name="Wilamowska K."/>
            <person name="Weinberg Z."/>
            <person name="Ruzzo W.L."/>
            <person name="Wloga D."/>
            <person name="Gaertig J."/>
            <person name="Frankel J."/>
            <person name="Tsao C.-C."/>
            <person name="Gorovsky M.A."/>
            <person name="Keeling P.J."/>
            <person name="Waller R.F."/>
            <person name="Patron N.J."/>
            <person name="Cherry J.M."/>
            <person name="Stover N.A."/>
            <person name="Krieger C.J."/>
            <person name="del Toro C."/>
            <person name="Ryder H.F."/>
            <person name="Williamson S.C."/>
            <person name="Barbeau R.A."/>
            <person name="Hamilton E.P."/>
            <person name="Orias E."/>
        </authorList>
    </citation>
    <scope>NUCLEOTIDE SEQUENCE [LARGE SCALE GENOMIC DNA]</scope>
    <source>
        <strain evidence="3">SB210</strain>
    </source>
</reference>
<evidence type="ECO:0000313" key="2">
    <source>
        <dbReference type="EMBL" id="EAR92375.1"/>
    </source>
</evidence>
<dbReference type="GO" id="GO:1902388">
    <property type="term" value="F:ceramide 1-phosphate transfer activity"/>
    <property type="evidence" value="ECO:0007669"/>
    <property type="project" value="TreeGrafter"/>
</dbReference>
<dbReference type="Proteomes" id="UP000009168">
    <property type="component" value="Unassembled WGS sequence"/>
</dbReference>